<dbReference type="GeneID" id="60060943"/>
<dbReference type="Proteomes" id="UP000017831">
    <property type="component" value="Unassembled WGS sequence"/>
</dbReference>
<evidence type="ECO:0000313" key="3">
    <source>
        <dbReference type="EMBL" id="EOA53119.1"/>
    </source>
</evidence>
<dbReference type="AlphaFoldDB" id="U6R952"/>
<evidence type="ECO:0000313" key="4">
    <source>
        <dbReference type="Proteomes" id="UP000017831"/>
    </source>
</evidence>
<gene>
    <name evidence="3" type="ORF">HMPREF1534_03193</name>
</gene>
<dbReference type="InterPro" id="IPR045055">
    <property type="entry name" value="DNA2/NAM7-like"/>
</dbReference>
<accession>U6R952</accession>
<dbReference type="Pfam" id="PF13086">
    <property type="entry name" value="AAA_11"/>
    <property type="match status" value="2"/>
</dbReference>
<dbReference type="Pfam" id="PF13087">
    <property type="entry name" value="AAA_12"/>
    <property type="match status" value="1"/>
</dbReference>
<dbReference type="HOGENOM" id="CLU_005032_0_0_10"/>
<dbReference type="InterPro" id="IPR011604">
    <property type="entry name" value="PDDEXK-like_dom_sf"/>
</dbReference>
<dbReference type="PATRIC" id="fig|1121098.3.peg.3242"/>
<keyword evidence="4" id="KW-1185">Reference proteome</keyword>
<feature type="domain" description="DNA2/NAM7 helicase helicase" evidence="1">
    <location>
        <begin position="801"/>
        <end position="872"/>
    </location>
</feature>
<dbReference type="Gene3D" id="3.40.50.300">
    <property type="entry name" value="P-loop containing nucleotide triphosphate hydrolases"/>
    <property type="match status" value="2"/>
</dbReference>
<proteinExistence type="predicted"/>
<feature type="domain" description="DNA2/NAM7 helicase helicase" evidence="1">
    <location>
        <begin position="707"/>
        <end position="786"/>
    </location>
</feature>
<evidence type="ECO:0000259" key="2">
    <source>
        <dbReference type="Pfam" id="PF13087"/>
    </source>
</evidence>
<dbReference type="OrthoDB" id="9757917at2"/>
<dbReference type="InterPro" id="IPR027417">
    <property type="entry name" value="P-loop_NTPase"/>
</dbReference>
<dbReference type="InterPro" id="IPR041677">
    <property type="entry name" value="DNA2/NAM7_AAA_11"/>
</dbReference>
<dbReference type="InterPro" id="IPR041679">
    <property type="entry name" value="DNA2/NAM7-like_C"/>
</dbReference>
<dbReference type="Gene3D" id="3.90.320.10">
    <property type="match status" value="1"/>
</dbReference>
<evidence type="ECO:0000259" key="1">
    <source>
        <dbReference type="Pfam" id="PF13086"/>
    </source>
</evidence>
<dbReference type="eggNOG" id="COG1112">
    <property type="taxonomic scope" value="Bacteria"/>
</dbReference>
<evidence type="ECO:0008006" key="5">
    <source>
        <dbReference type="Google" id="ProtNLM"/>
    </source>
</evidence>
<dbReference type="InterPro" id="IPR047187">
    <property type="entry name" value="SF1_C_Upf1"/>
</dbReference>
<comment type="caution">
    <text evidence="3">The sequence shown here is derived from an EMBL/GenBank/DDBJ whole genome shotgun (WGS) entry which is preliminary data.</text>
</comment>
<dbReference type="PANTHER" id="PTHR10887:SF495">
    <property type="entry name" value="HELICASE SENATAXIN ISOFORM X1-RELATED"/>
    <property type="match status" value="1"/>
</dbReference>
<dbReference type="RefSeq" id="WP_005943199.1">
    <property type="nucleotide sequence ID" value="NZ_KB890336.1"/>
</dbReference>
<dbReference type="EMBL" id="AQHY01000038">
    <property type="protein sequence ID" value="EOA53119.1"/>
    <property type="molecule type" value="Genomic_DNA"/>
</dbReference>
<feature type="domain" description="DNA2/NAM7 helicase-like C-terminal" evidence="2">
    <location>
        <begin position="893"/>
        <end position="1090"/>
    </location>
</feature>
<dbReference type="PANTHER" id="PTHR10887">
    <property type="entry name" value="DNA2/NAM7 HELICASE FAMILY"/>
    <property type="match status" value="1"/>
</dbReference>
<protein>
    <recommendedName>
        <fullName evidence="5">Helicase ATP-binding domain-containing protein</fullName>
    </recommendedName>
</protein>
<reference evidence="3 4" key="1">
    <citation type="submission" date="2013-04" db="EMBL/GenBank/DDBJ databases">
        <title>The Genome Sequence of Bacteroides massiliensis DSM 17679.</title>
        <authorList>
            <consortium name="The Broad Institute Genomics Platform"/>
            <person name="Earl A."/>
            <person name="Ward D."/>
            <person name="Feldgarden M."/>
            <person name="Gevers D."/>
            <person name="Martens E."/>
            <person name="Fenner L."/>
            <person name="Roux V."/>
            <person name="Mallet M.N."/>
            <person name="Raoult D."/>
            <person name="Walker B."/>
            <person name="Young S."/>
            <person name="Zeng Q."/>
            <person name="Gargeya S."/>
            <person name="Fitzgerald M."/>
            <person name="Haas B."/>
            <person name="Abouelleil A."/>
            <person name="Allen A.W."/>
            <person name="Alvarado L."/>
            <person name="Arachchi H.M."/>
            <person name="Berlin A.M."/>
            <person name="Chapman S.B."/>
            <person name="Gainer-Dewar J."/>
            <person name="Goldberg J."/>
            <person name="Griggs A."/>
            <person name="Gujja S."/>
            <person name="Hansen M."/>
            <person name="Howarth C."/>
            <person name="Imamovic A."/>
            <person name="Ireland A."/>
            <person name="Larimer J."/>
            <person name="McCowan C."/>
            <person name="Murphy C."/>
            <person name="Pearson M."/>
            <person name="Poon T.W."/>
            <person name="Priest M."/>
            <person name="Roberts A."/>
            <person name="Saif S."/>
            <person name="Shea T."/>
            <person name="Sisk P."/>
            <person name="Sykes S."/>
            <person name="Wortman J."/>
            <person name="Nusbaum C."/>
            <person name="Birren B."/>
        </authorList>
    </citation>
    <scope>NUCLEOTIDE SEQUENCE [LARGE SCALE GENOMIC DNA]</scope>
    <source>
        <strain evidence="4">B84634 / Timone 84634 / DSM 17679 / JCM 13223</strain>
    </source>
</reference>
<dbReference type="GO" id="GO:0004386">
    <property type="term" value="F:helicase activity"/>
    <property type="evidence" value="ECO:0007669"/>
    <property type="project" value="InterPro"/>
</dbReference>
<organism evidence="3 4">
    <name type="scientific">Phocaeicola massiliensis B84634 = Timone 84634 = DSM 17679 = JCM 13223</name>
    <dbReference type="NCBI Taxonomy" id="1121098"/>
    <lineage>
        <taxon>Bacteria</taxon>
        <taxon>Pseudomonadati</taxon>
        <taxon>Bacteroidota</taxon>
        <taxon>Bacteroidia</taxon>
        <taxon>Bacteroidales</taxon>
        <taxon>Bacteroidaceae</taxon>
        <taxon>Phocaeicola</taxon>
    </lineage>
</organism>
<dbReference type="STRING" id="1121098.HMPREF1534_03193"/>
<sequence>MNEEIAEYYEELYNLCAVEQEQPLARRYRQLREALERVMRQQMMGTGLQATDLAARINYVATQFALDGREQNQLHTFRLTSNDILNHRKEPSEQEFLRDLRAVAYAYRKIFHEDIPPKLYTLLPKQETTPAVKREKETRIRRIRVCFDYADESYLYVRPIDVLEEEPVKVNYNKPGVNEEFKDTVDELWRYAQLNLLDVTVDDNGVYTPSFIVLEPDYLLDISSLAECYKDYGSHPANYFLSRLVPIENARPLLLGNIANLFLDEWIYAGEKEPDYTECMKKAFRQYPIELAACEELRNPQKEKEFAQDCRMHFEHIRETVQKTFLQPGYNLDKNDAVLEPSYICEALGIQGRLDYMQRDMSSFIEMKSGKADEYAMQGRLEPKENNRVQMLLYMALLEYSMGQERRSMHPYLLYTRYPLLYPARASWAQVRRIINLRNCIVASEYGVQLHNHPSFTQRLLAQINPSVLNQKGLQGRFWEQYLKPSISRFGERMELLTPLERTYFYTLYNFITKELYTSKSGDVNCESRTGASALWLSTLDEKRDAGEILYDLTIVENHASQAHKAFIILSIPQYEETFLPNFRNGDVVVLYERNNGTDNVTNKMVFKGNIESITDNELRIRLRAAQQNPLVFPENSRYAVEHDTMDTTFRSMYLGLSSFMDANPERRELLLGQRPPRFDMAYEDRIARTTDDFERVALKAEAACDYFLLVGPPGTGKTSRALRRMVEHFYACPSTQVLLLAYTNRAVDEICRSLSAILPQVDYIRVGSELSCDARFRKHLLENVLAECNNRREVNIRMADCRIYVGTVASIASKPELFKLKHFDVAIVDEATQILEPQLLGILCARFKDGRNGIGKFILIGDHKQLPAVVLQSNEQSEVHDEGLRRIGLYNLKDSLFERLYRFHLQEEHCRAVDMLCRQGRMHPGVASFPNREFYAGKLEALGLPHQLENVDAPVRFIPSERDTESVSGKTNRNEARIVAQLAADVYHLYKETFEVNRTLGVITPYRSQIALIRKEIQALGISALNEISVDTVERYQGSERDVIIYSFCVNYLYQLKFLPNLTEENGVWIDRKLNVALTRARRQLYITGVPDILSHNLIYRRLIQAIN</sequence>
<dbReference type="CDD" id="cd18808">
    <property type="entry name" value="SF1_C_Upf1"/>
    <property type="match status" value="1"/>
</dbReference>
<name>U6R952_9BACT</name>
<dbReference type="SUPFAM" id="SSF52540">
    <property type="entry name" value="P-loop containing nucleoside triphosphate hydrolases"/>
    <property type="match status" value="1"/>
</dbReference>